<feature type="compositionally biased region" description="Low complexity" evidence="3">
    <location>
        <begin position="837"/>
        <end position="847"/>
    </location>
</feature>
<dbReference type="RefSeq" id="XP_066078692.1">
    <property type="nucleotide sequence ID" value="XM_066222595.1"/>
</dbReference>
<organism evidence="5 6">
    <name type="scientific">Kwoniella dendrophila CBS 6074</name>
    <dbReference type="NCBI Taxonomy" id="1295534"/>
    <lineage>
        <taxon>Eukaryota</taxon>
        <taxon>Fungi</taxon>
        <taxon>Dikarya</taxon>
        <taxon>Basidiomycota</taxon>
        <taxon>Agaricomycotina</taxon>
        <taxon>Tremellomycetes</taxon>
        <taxon>Tremellales</taxon>
        <taxon>Cryptococcaceae</taxon>
        <taxon>Kwoniella</taxon>
    </lineage>
</organism>
<dbReference type="Proteomes" id="UP001355207">
    <property type="component" value="Chromosome 9"/>
</dbReference>
<dbReference type="SUPFAM" id="SSF48403">
    <property type="entry name" value="Ankyrin repeat"/>
    <property type="match status" value="1"/>
</dbReference>
<gene>
    <name evidence="5" type="ORF">L201_006882</name>
</gene>
<accession>A0AAX4K2T5</accession>
<evidence type="ECO:0000313" key="5">
    <source>
        <dbReference type="EMBL" id="WWC91930.1"/>
    </source>
</evidence>
<feature type="compositionally biased region" description="Polar residues" evidence="3">
    <location>
        <begin position="617"/>
        <end position="632"/>
    </location>
</feature>
<feature type="region of interest" description="Disordered" evidence="3">
    <location>
        <begin position="1"/>
        <end position="38"/>
    </location>
</feature>
<proteinExistence type="predicted"/>
<dbReference type="PROSITE" id="PS50297">
    <property type="entry name" value="ANK_REP_REGION"/>
    <property type="match status" value="1"/>
</dbReference>
<feature type="compositionally biased region" description="Low complexity" evidence="3">
    <location>
        <begin position="605"/>
        <end position="616"/>
    </location>
</feature>
<keyword evidence="1" id="KW-0040">ANK repeat</keyword>
<dbReference type="EMBL" id="CP144106">
    <property type="protein sequence ID" value="WWC91930.1"/>
    <property type="molecule type" value="Genomic_DNA"/>
</dbReference>
<feature type="compositionally biased region" description="Basic and acidic residues" evidence="3">
    <location>
        <begin position="1020"/>
        <end position="1037"/>
    </location>
</feature>
<evidence type="ECO:0000313" key="6">
    <source>
        <dbReference type="Proteomes" id="UP001355207"/>
    </source>
</evidence>
<evidence type="ECO:0000256" key="1">
    <source>
        <dbReference type="PROSITE-ProRule" id="PRU00023"/>
    </source>
</evidence>
<dbReference type="PROSITE" id="PS50088">
    <property type="entry name" value="ANK_REPEAT"/>
    <property type="match status" value="1"/>
</dbReference>
<name>A0AAX4K2T5_9TREE</name>
<dbReference type="InterPro" id="IPR052072">
    <property type="entry name" value="Vascular_dev_regulator"/>
</dbReference>
<feature type="compositionally biased region" description="Polar residues" evidence="3">
    <location>
        <begin position="1121"/>
        <end position="1136"/>
    </location>
</feature>
<feature type="region of interest" description="Disordered" evidence="3">
    <location>
        <begin position="71"/>
        <end position="118"/>
    </location>
</feature>
<dbReference type="PANTHER" id="PTHR16027:SF6">
    <property type="entry name" value="DILUTE DOMAIN-CONTAINING PROTEIN"/>
    <property type="match status" value="1"/>
</dbReference>
<keyword evidence="6" id="KW-1185">Reference proteome</keyword>
<dbReference type="PROSITE" id="PS51126">
    <property type="entry name" value="DILUTE"/>
    <property type="match status" value="1"/>
</dbReference>
<feature type="compositionally biased region" description="Low complexity" evidence="3">
    <location>
        <begin position="72"/>
        <end position="95"/>
    </location>
</feature>
<dbReference type="InterPro" id="IPR002710">
    <property type="entry name" value="Dilute_dom"/>
</dbReference>
<feature type="region of interest" description="Disordered" evidence="3">
    <location>
        <begin position="1008"/>
        <end position="1047"/>
    </location>
</feature>
<keyword evidence="2" id="KW-0175">Coiled coil</keyword>
<protein>
    <recommendedName>
        <fullName evidence="4">Dilute domain-containing protein</fullName>
    </recommendedName>
</protein>
<dbReference type="InterPro" id="IPR002110">
    <property type="entry name" value="Ankyrin_rpt"/>
</dbReference>
<feature type="compositionally biased region" description="Polar residues" evidence="3">
    <location>
        <begin position="28"/>
        <end position="38"/>
    </location>
</feature>
<evidence type="ECO:0000256" key="2">
    <source>
        <dbReference type="SAM" id="Coils"/>
    </source>
</evidence>
<feature type="region of interest" description="Disordered" evidence="3">
    <location>
        <begin position="937"/>
        <end position="961"/>
    </location>
</feature>
<dbReference type="GeneID" id="91097551"/>
<dbReference type="GO" id="GO:0051020">
    <property type="term" value="F:GTPase binding"/>
    <property type="evidence" value="ECO:0007669"/>
    <property type="project" value="TreeGrafter"/>
</dbReference>
<dbReference type="Pfam" id="PF01843">
    <property type="entry name" value="DIL"/>
    <property type="match status" value="1"/>
</dbReference>
<sequence>MIPPSVKPNAIRRPSFPPPINPNSPSIDSQIAFSPNPLHNPQLSHVLVPESPLIDLTMSSPDHRGLQVETASITSSTTGNGITSGQYHGSSSLGESSRRGLHRSGSYKRVPEPRFLADPSPANILPLLDAQKSKSNNNDDDGDIGRELRLGLILRRSIKWAVERCDTDLIGWLVGLEGKWADILDTQAQQLEDEEGWGLVGMAVQASCGRQDKEESVRVIVGRWGLEVGQRGGKDRTGWTPLHLAALISTPPLISFLLSRGSSPHALTNRGLTPLDLVVGLPDKEDVALFLEHATCYGGESSTTPQTATTLIPHFPPARQSMLERRRRQATVKMEAIEREERRYQIELERETWLRERARMVDVDPELLIKPLPTKAEIKAESDDRDSGLGWMGYEIDLEAERQNDDESDNGFEEDDFDISQLDLNSNMLVFSLTHLPAIFDILITDYQPVCQPLQKRSLPANALYLYARFALYKCDETWLEDLIDGIVDRIEDGVRNNVDNLAYLAFWAYNTAVLLHLIRADPPLRIACEELDVLGMMEELINAIHVFVIRIAEQRIDIYLDAAILDYETLEDFNDIRFEGEWSIFRSFAPKKKRETPRAASIFASSPGDSPASSSVYGTPQRTPNRHQSMSDLRLGVGTPRSISHESNISGTSAQSHTPTVEIEINPSRITDILSGVLLILQLYEVNPAIVVQAFSQVYFWISCELFNRILAQKKYLCRTKALQIKMNISVLDDWVRANGLPAQTATKHLEPVSQLLQWLQCLSQIKEFDTLIGTLQNMKAVNPLQMRRAVKDYKYEVNEGKMNEECGQYLVQLQKDWEKRRVQYSVQEAERRRSLGSLSSDNSSHGHGEPPLSSNISLQGAVDDSTPIDALFDGTVALGEFIPQSAPECLGELLDSRFMLPFLLPNDNSYLIASPPKDAAYRNLLPASPFISDGSKQSTILSRPPSRASFSSSRPMGYTLPKQNRLRELPMNFFSWLKEKETNQRLNRDAWEFKQKRLVPSTIDNALDGEYDNYLPPRRIERNHSYRDNRDKEKSPTPTPTRPVVSDVDTIKANRLKNHGGLLPSLTENADQDKTLINGLPNFSHSHPNEFGIKQEGLPTPSKGLRSSKSIEQLRESSKSLMTNSTDTKETLSNTHKRTESFELKLRMQQRNSSYSYPSSPSTIMSPTLEQHASLLKSPTLSQFSNNSNDGTGNGSGGSGGKKKWWKLGKKLSSINLKDEFNEFKDSFSDRDSINSRRKLREGSEDTISPNPGNGWYDLQEYQNKHNNHHEEDDVYGQEDMKTPIRSPGSSDKKGFWS</sequence>
<evidence type="ECO:0000259" key="4">
    <source>
        <dbReference type="PROSITE" id="PS51126"/>
    </source>
</evidence>
<evidence type="ECO:0000256" key="3">
    <source>
        <dbReference type="SAM" id="MobiDB-lite"/>
    </source>
</evidence>
<feature type="repeat" description="ANK" evidence="1">
    <location>
        <begin position="237"/>
        <end position="269"/>
    </location>
</feature>
<feature type="region of interest" description="Disordered" evidence="3">
    <location>
        <begin position="1182"/>
        <end position="1205"/>
    </location>
</feature>
<feature type="domain" description="Dilute" evidence="4">
    <location>
        <begin position="485"/>
        <end position="818"/>
    </location>
</feature>
<feature type="region of interest" description="Disordered" evidence="3">
    <location>
        <begin position="600"/>
        <end position="633"/>
    </location>
</feature>
<feature type="region of interest" description="Disordered" evidence="3">
    <location>
        <begin position="835"/>
        <end position="861"/>
    </location>
</feature>
<feature type="region of interest" description="Disordered" evidence="3">
    <location>
        <begin position="1096"/>
        <end position="1143"/>
    </location>
</feature>
<feature type="coiled-coil region" evidence="2">
    <location>
        <begin position="320"/>
        <end position="347"/>
    </location>
</feature>
<reference evidence="5 6" key="1">
    <citation type="submission" date="2024-01" db="EMBL/GenBank/DDBJ databases">
        <title>Comparative genomics of Cryptococcus and Kwoniella reveals pathogenesis evolution and contrasting modes of karyotype evolution via chromosome fusion or intercentromeric recombination.</title>
        <authorList>
            <person name="Coelho M.A."/>
            <person name="David-Palma M."/>
            <person name="Shea T."/>
            <person name="Bowers K."/>
            <person name="McGinley-Smith S."/>
            <person name="Mohammad A.W."/>
            <person name="Gnirke A."/>
            <person name="Yurkov A.M."/>
            <person name="Nowrousian M."/>
            <person name="Sun S."/>
            <person name="Cuomo C.A."/>
            <person name="Heitman J."/>
        </authorList>
    </citation>
    <scope>NUCLEOTIDE SEQUENCE [LARGE SCALE GENOMIC DNA]</scope>
    <source>
        <strain evidence="5 6">CBS 6074</strain>
    </source>
</reference>
<dbReference type="PANTHER" id="PTHR16027">
    <property type="entry name" value="DILUTE DOMAIN-CONTAINING PROTEIN YPR089W"/>
    <property type="match status" value="1"/>
</dbReference>
<dbReference type="InterPro" id="IPR037986">
    <property type="entry name" value="Myo5p-like_CBD_DIL"/>
</dbReference>
<dbReference type="Gene3D" id="1.25.40.20">
    <property type="entry name" value="Ankyrin repeat-containing domain"/>
    <property type="match status" value="1"/>
</dbReference>
<dbReference type="InterPro" id="IPR036770">
    <property type="entry name" value="Ankyrin_rpt-contain_sf"/>
</dbReference>
<dbReference type="CDD" id="cd15473">
    <property type="entry name" value="Myo5p-like_CBD_DIL_ANK"/>
    <property type="match status" value="1"/>
</dbReference>
<feature type="compositionally biased region" description="Low complexity" evidence="3">
    <location>
        <begin position="944"/>
        <end position="957"/>
    </location>
</feature>
<dbReference type="SMART" id="SM01132">
    <property type="entry name" value="DIL"/>
    <property type="match status" value="1"/>
</dbReference>
<feature type="region of interest" description="Disordered" evidence="3">
    <location>
        <begin position="1229"/>
        <end position="1300"/>
    </location>
</feature>